<feature type="region of interest" description="Disordered" evidence="1">
    <location>
        <begin position="379"/>
        <end position="405"/>
    </location>
</feature>
<dbReference type="AlphaFoldDB" id="A0AAV9WNK1"/>
<feature type="compositionally biased region" description="Basic and acidic residues" evidence="1">
    <location>
        <begin position="389"/>
        <end position="405"/>
    </location>
</feature>
<proteinExistence type="predicted"/>
<name>A0AAV9WNK1_9PEZI</name>
<keyword evidence="3" id="KW-1185">Reference proteome</keyword>
<organism evidence="2 3">
    <name type="scientific">Arthrobotrys musiformis</name>
    <dbReference type="NCBI Taxonomy" id="47236"/>
    <lineage>
        <taxon>Eukaryota</taxon>
        <taxon>Fungi</taxon>
        <taxon>Dikarya</taxon>
        <taxon>Ascomycota</taxon>
        <taxon>Pezizomycotina</taxon>
        <taxon>Orbiliomycetes</taxon>
        <taxon>Orbiliales</taxon>
        <taxon>Orbiliaceae</taxon>
        <taxon>Arthrobotrys</taxon>
    </lineage>
</organism>
<feature type="compositionally biased region" description="Basic and acidic residues" evidence="1">
    <location>
        <begin position="129"/>
        <end position="156"/>
    </location>
</feature>
<dbReference type="Proteomes" id="UP001370758">
    <property type="component" value="Unassembled WGS sequence"/>
</dbReference>
<dbReference type="EMBL" id="JAVHJL010000001">
    <property type="protein sequence ID" value="KAK6511115.1"/>
    <property type="molecule type" value="Genomic_DNA"/>
</dbReference>
<feature type="region of interest" description="Disordered" evidence="1">
    <location>
        <begin position="230"/>
        <end position="256"/>
    </location>
</feature>
<gene>
    <name evidence="2" type="ORF">TWF481_000037</name>
</gene>
<reference evidence="2 3" key="1">
    <citation type="submission" date="2023-08" db="EMBL/GenBank/DDBJ databases">
        <authorList>
            <person name="Palmer J.M."/>
        </authorList>
    </citation>
    <scope>NUCLEOTIDE SEQUENCE [LARGE SCALE GENOMIC DNA]</scope>
    <source>
        <strain evidence="2 3">TWF481</strain>
    </source>
</reference>
<feature type="region of interest" description="Disordered" evidence="1">
    <location>
        <begin position="129"/>
        <end position="163"/>
    </location>
</feature>
<sequence>MVWKGEGKVPTAVSLPWDFCKRFTAEEVAWLLKDGYSYEPHADETLLFFRADDRGRWQKVSQRELQRELRRQGIRQGDTWVPRYMYELKRYGRMLLQPERDRALWWGDLHRWPIGPVSQGVLNEAKEILKGSGEKRGETGKRKRETTREGNPESEYRSAAPGLKRRRVAYRAASRSVQPDESENVAMTDVREEFVAPISDPMPESATDRLIPDEAALEGPKEGFKPLAEAPERRRRARKAAIDPAPATETSKAGAQAPAQVEIAVAGRLERCGWRETDGSVCGGVFSTKLELQNHVLNSHVPKRGDLPEGQTNWLCHFGRCAHSNVGTDRPSLSGIFGKADSMSSHIRFLLDAREFECRFSAAGCRKRWNRLNDMNTHAKKCKFNPSPKTKETQSAKGEEGQEGR</sequence>
<evidence type="ECO:0000256" key="1">
    <source>
        <dbReference type="SAM" id="MobiDB-lite"/>
    </source>
</evidence>
<evidence type="ECO:0008006" key="4">
    <source>
        <dbReference type="Google" id="ProtNLM"/>
    </source>
</evidence>
<protein>
    <recommendedName>
        <fullName evidence="4">C2H2-type domain-containing protein</fullName>
    </recommendedName>
</protein>
<evidence type="ECO:0000313" key="3">
    <source>
        <dbReference type="Proteomes" id="UP001370758"/>
    </source>
</evidence>
<evidence type="ECO:0000313" key="2">
    <source>
        <dbReference type="EMBL" id="KAK6511115.1"/>
    </source>
</evidence>
<accession>A0AAV9WNK1</accession>
<comment type="caution">
    <text evidence="2">The sequence shown here is derived from an EMBL/GenBank/DDBJ whole genome shotgun (WGS) entry which is preliminary data.</text>
</comment>